<organism evidence="1">
    <name type="scientific">Timema tahoe</name>
    <dbReference type="NCBI Taxonomy" id="61484"/>
    <lineage>
        <taxon>Eukaryota</taxon>
        <taxon>Metazoa</taxon>
        <taxon>Ecdysozoa</taxon>
        <taxon>Arthropoda</taxon>
        <taxon>Hexapoda</taxon>
        <taxon>Insecta</taxon>
        <taxon>Pterygota</taxon>
        <taxon>Neoptera</taxon>
        <taxon>Polyneoptera</taxon>
        <taxon>Phasmatodea</taxon>
        <taxon>Timematodea</taxon>
        <taxon>Timematoidea</taxon>
        <taxon>Timematidae</taxon>
        <taxon>Timema</taxon>
    </lineage>
</organism>
<accession>A0A7R9ILF9</accession>
<dbReference type="AlphaFoldDB" id="A0A7R9ILF9"/>
<name>A0A7R9ILF9_9NEOP</name>
<evidence type="ECO:0000313" key="1">
    <source>
        <dbReference type="EMBL" id="CAD7460566.1"/>
    </source>
</evidence>
<sequence>MRNVATSVRRPSKELENTSAAFAKLTRPCELPLHPVPRNTDVLTLCTCGFQGTCARRHKRCPQIANRHLHLMRWFRKNSDSPRLLSLSPLRYTEAGLGGGGAGDVQDPGCYIQAPAGHGGGDHVDDHLGHRSTLAIEGEGKPQDRSMREGVTQPDHVTIVLAVKMGLGYNEVDWIELAQDRDIV</sequence>
<reference evidence="1" key="1">
    <citation type="submission" date="2020-11" db="EMBL/GenBank/DDBJ databases">
        <authorList>
            <person name="Tran Van P."/>
        </authorList>
    </citation>
    <scope>NUCLEOTIDE SEQUENCE</scope>
</reference>
<protein>
    <submittedName>
        <fullName evidence="1">Uncharacterized protein</fullName>
    </submittedName>
</protein>
<dbReference type="EMBL" id="OE003820">
    <property type="protein sequence ID" value="CAD7460566.1"/>
    <property type="molecule type" value="Genomic_DNA"/>
</dbReference>
<proteinExistence type="predicted"/>
<gene>
    <name evidence="1" type="ORF">TTEB3V08_LOCUS8492</name>
</gene>